<dbReference type="Gene3D" id="1.10.443.10">
    <property type="entry name" value="Intergrase catalytic core"/>
    <property type="match status" value="1"/>
</dbReference>
<dbReference type="OrthoDB" id="3216232at2"/>
<dbReference type="PANTHER" id="PTHR30349:SF81">
    <property type="entry name" value="TYROSINE RECOMBINASE XERC"/>
    <property type="match status" value="1"/>
</dbReference>
<feature type="domain" description="Tyr recombinase" evidence="3">
    <location>
        <begin position="192"/>
        <end position="363"/>
    </location>
</feature>
<gene>
    <name evidence="4" type="ORF">D7I43_32060</name>
</gene>
<evidence type="ECO:0000313" key="5">
    <source>
        <dbReference type="Proteomes" id="UP000285744"/>
    </source>
</evidence>
<dbReference type="AlphaFoldDB" id="A0A420EEQ7"/>
<dbReference type="InterPro" id="IPR050090">
    <property type="entry name" value="Tyrosine_recombinase_XerCD"/>
</dbReference>
<dbReference type="Pfam" id="PF00589">
    <property type="entry name" value="Phage_integrase"/>
    <property type="match status" value="1"/>
</dbReference>
<keyword evidence="1" id="KW-0238">DNA-binding</keyword>
<organism evidence="4 5">
    <name type="scientific">Micromonospora globbae</name>
    <dbReference type="NCBI Taxonomy" id="1894969"/>
    <lineage>
        <taxon>Bacteria</taxon>
        <taxon>Bacillati</taxon>
        <taxon>Actinomycetota</taxon>
        <taxon>Actinomycetes</taxon>
        <taxon>Micromonosporales</taxon>
        <taxon>Micromonosporaceae</taxon>
        <taxon>Micromonospora</taxon>
    </lineage>
</organism>
<dbReference type="Proteomes" id="UP000285744">
    <property type="component" value="Unassembled WGS sequence"/>
</dbReference>
<dbReference type="GO" id="GO:0006310">
    <property type="term" value="P:DNA recombination"/>
    <property type="evidence" value="ECO:0007669"/>
    <property type="project" value="UniProtKB-KW"/>
</dbReference>
<proteinExistence type="predicted"/>
<keyword evidence="2" id="KW-0233">DNA recombination</keyword>
<dbReference type="PROSITE" id="PS51898">
    <property type="entry name" value="TYR_RECOMBINASE"/>
    <property type="match status" value="1"/>
</dbReference>
<dbReference type="Gene3D" id="1.10.150.130">
    <property type="match status" value="1"/>
</dbReference>
<dbReference type="InterPro" id="IPR013762">
    <property type="entry name" value="Integrase-like_cat_sf"/>
</dbReference>
<dbReference type="EMBL" id="RAQQ01000066">
    <property type="protein sequence ID" value="RKF19148.1"/>
    <property type="molecule type" value="Genomic_DNA"/>
</dbReference>
<dbReference type="InterPro" id="IPR002104">
    <property type="entry name" value="Integrase_catalytic"/>
</dbReference>
<evidence type="ECO:0000256" key="1">
    <source>
        <dbReference type="ARBA" id="ARBA00023125"/>
    </source>
</evidence>
<name>A0A420EEQ7_9ACTN</name>
<sequence>MSGMVLGGRDVAGLKLARIGRLLEDVGPAAGIRLIDGDGCEVGVVSDFLSEMRARGNSIASLRSYGMDLLRWFRFLWTVDVAWDRTTRVEARDFVLWMQRARKPGRGDDRVVVNPITGKRGTGAGYAPATINHAETVVRCFYDYVGSVGAGPVVNPFPIVSVEGGRRLAHHNPMQPAPMERTGLYRLKQPQRSPRSIPDGLFEQLFARLSCDRDRALVAMFVSTAARAAELLGLVRARLDIGNQLVGVVRKGTGAVQMLPASSDAFVWLRLYQRSLRGKVPTGPSDPVWWTVRPPYRPLNYHAARAVLLRANVALGTNWSWHDLRHTAAYRMAADVNGLFDLPVGGRQLSPLTAAEFSPTAAR</sequence>
<evidence type="ECO:0000313" key="4">
    <source>
        <dbReference type="EMBL" id="RKF19148.1"/>
    </source>
</evidence>
<dbReference type="InterPro" id="IPR010998">
    <property type="entry name" value="Integrase_recombinase_N"/>
</dbReference>
<dbReference type="RefSeq" id="WP_147427375.1">
    <property type="nucleotide sequence ID" value="NZ_RAQQ01000066.1"/>
</dbReference>
<evidence type="ECO:0000256" key="2">
    <source>
        <dbReference type="ARBA" id="ARBA00023172"/>
    </source>
</evidence>
<reference evidence="4 5" key="1">
    <citation type="journal article" date="2018" name="Int. J. Syst. Evol. Microbiol.">
        <title>Micromonospora globbae sp. nov., an endophytic actinomycete isolated from roots of Globba winitii C. H. Wright.</title>
        <authorList>
            <person name="Kuncharoen N."/>
            <person name="Pittayakhajonwut P."/>
            <person name="Tanasupawat S."/>
        </authorList>
    </citation>
    <scope>NUCLEOTIDE SEQUENCE [LARGE SCALE GENOMIC DNA]</scope>
    <source>
        <strain evidence="4 5">WPS1-2</strain>
    </source>
</reference>
<dbReference type="GO" id="GO:0003677">
    <property type="term" value="F:DNA binding"/>
    <property type="evidence" value="ECO:0007669"/>
    <property type="project" value="UniProtKB-KW"/>
</dbReference>
<dbReference type="CDD" id="cd00397">
    <property type="entry name" value="DNA_BRE_C"/>
    <property type="match status" value="1"/>
</dbReference>
<evidence type="ECO:0000259" key="3">
    <source>
        <dbReference type="PROSITE" id="PS51898"/>
    </source>
</evidence>
<comment type="caution">
    <text evidence="4">The sequence shown here is derived from an EMBL/GenBank/DDBJ whole genome shotgun (WGS) entry which is preliminary data.</text>
</comment>
<accession>A0A420EEQ7</accession>
<dbReference type="InterPro" id="IPR011010">
    <property type="entry name" value="DNA_brk_join_enz"/>
</dbReference>
<dbReference type="GO" id="GO:0015074">
    <property type="term" value="P:DNA integration"/>
    <property type="evidence" value="ECO:0007669"/>
    <property type="project" value="InterPro"/>
</dbReference>
<dbReference type="SUPFAM" id="SSF56349">
    <property type="entry name" value="DNA breaking-rejoining enzymes"/>
    <property type="match status" value="1"/>
</dbReference>
<dbReference type="PANTHER" id="PTHR30349">
    <property type="entry name" value="PHAGE INTEGRASE-RELATED"/>
    <property type="match status" value="1"/>
</dbReference>
<protein>
    <submittedName>
        <fullName evidence="4">Site-specific integrase</fullName>
    </submittedName>
</protein>